<gene>
    <name evidence="1" type="ORF">PGT21_009551</name>
</gene>
<name>A0A5B0PNG0_PUCGR</name>
<proteinExistence type="predicted"/>
<dbReference type="EMBL" id="VSWC01000042">
    <property type="protein sequence ID" value="KAA1103195.1"/>
    <property type="molecule type" value="Genomic_DNA"/>
</dbReference>
<evidence type="ECO:0000313" key="1">
    <source>
        <dbReference type="EMBL" id="KAA1103195.1"/>
    </source>
</evidence>
<dbReference type="AlphaFoldDB" id="A0A5B0PNG0"/>
<keyword evidence="2" id="KW-1185">Reference proteome</keyword>
<accession>A0A5B0PNG0</accession>
<organism evidence="1 2">
    <name type="scientific">Puccinia graminis f. sp. tritici</name>
    <dbReference type="NCBI Taxonomy" id="56615"/>
    <lineage>
        <taxon>Eukaryota</taxon>
        <taxon>Fungi</taxon>
        <taxon>Dikarya</taxon>
        <taxon>Basidiomycota</taxon>
        <taxon>Pucciniomycotina</taxon>
        <taxon>Pucciniomycetes</taxon>
        <taxon>Pucciniales</taxon>
        <taxon>Pucciniaceae</taxon>
        <taxon>Puccinia</taxon>
    </lineage>
</organism>
<reference evidence="1 2" key="1">
    <citation type="submission" date="2019-05" db="EMBL/GenBank/DDBJ databases">
        <title>Emergence of the Ug99 lineage of the wheat stem rust pathogen through somatic hybridization.</title>
        <authorList>
            <person name="Li F."/>
            <person name="Upadhyaya N.M."/>
            <person name="Sperschneider J."/>
            <person name="Matny O."/>
            <person name="Nguyen-Phuc H."/>
            <person name="Mago R."/>
            <person name="Raley C."/>
            <person name="Miller M.E."/>
            <person name="Silverstein K.A.T."/>
            <person name="Henningsen E."/>
            <person name="Hirsch C.D."/>
            <person name="Visser B."/>
            <person name="Pretorius Z.A."/>
            <person name="Steffenson B.J."/>
            <person name="Schwessinger B."/>
            <person name="Dodds P.N."/>
            <person name="Figueroa M."/>
        </authorList>
    </citation>
    <scope>NUCLEOTIDE SEQUENCE [LARGE SCALE GENOMIC DNA]</scope>
    <source>
        <strain evidence="1">21-0</strain>
    </source>
</reference>
<dbReference type="Proteomes" id="UP000324748">
    <property type="component" value="Unassembled WGS sequence"/>
</dbReference>
<sequence>MQCSIYFKIPPPLYFNHPLNLILKDLLNGGSGFKKEEELTSSTLRKELKEILEDILTEHTFQAYDAEKEIKSSVGKKLNQFLDSLLFVEKYRNECLLKEAIIRTYWANNLSEALDMFFKSSDKDLNVPQEVMLTDSWKGLKKFLDILVEDLKKDPRIKVKSSAVSFLRNGLRLSLLGIWFHRCVKMQDPIRFDDLFGKMNELVQEIFIWHGKIIPDDTINNHMESMTPMGHQLRKFLRRILIEDFTPENYPQVEVLSNLNKRLSQVLHLLDDSDPVDYFHYRVFEIPQREGLSPLGKKIKQVLNILDQHHHDSEKSKNLSSDYQKGINKILYDFEKDGLGALQNKKTFGIIKPKFTKNKTQNSDLLEILNRIFNLCDYLRKCGKGSEAEQEIQHWSKKTLGPDFMVFFLQINSILSKSLYHKSENATRKDVKRISSIVGKHILKVLNSDSKSQLIFSLYKISKLSAGKQQEESSSWLEAIRQIHMSLSELEEMYPEMKEYTYSSKYSAK</sequence>
<comment type="caution">
    <text evidence="1">The sequence shown here is derived from an EMBL/GenBank/DDBJ whole genome shotgun (WGS) entry which is preliminary data.</text>
</comment>
<evidence type="ECO:0000313" key="2">
    <source>
        <dbReference type="Proteomes" id="UP000324748"/>
    </source>
</evidence>
<protein>
    <submittedName>
        <fullName evidence="1">Uncharacterized protein</fullName>
    </submittedName>
</protein>